<protein>
    <submittedName>
        <fullName evidence="2">Uncharacterized protein</fullName>
    </submittedName>
</protein>
<feature type="compositionally biased region" description="Acidic residues" evidence="1">
    <location>
        <begin position="1"/>
        <end position="10"/>
    </location>
</feature>
<dbReference type="Proteomes" id="UP000749646">
    <property type="component" value="Unassembled WGS sequence"/>
</dbReference>
<comment type="caution">
    <text evidence="2">The sequence shown here is derived from an EMBL/GenBank/DDBJ whole genome shotgun (WGS) entry which is preliminary data.</text>
</comment>
<evidence type="ECO:0000256" key="1">
    <source>
        <dbReference type="SAM" id="MobiDB-lite"/>
    </source>
</evidence>
<dbReference type="AlphaFoldDB" id="A0A9P6ILW8"/>
<feature type="compositionally biased region" description="Basic and acidic residues" evidence="1">
    <location>
        <begin position="231"/>
        <end position="240"/>
    </location>
</feature>
<evidence type="ECO:0000313" key="2">
    <source>
        <dbReference type="EMBL" id="KAF9938026.1"/>
    </source>
</evidence>
<evidence type="ECO:0000313" key="3">
    <source>
        <dbReference type="Proteomes" id="UP000749646"/>
    </source>
</evidence>
<gene>
    <name evidence="2" type="ORF">BGZ65_000616</name>
</gene>
<feature type="compositionally biased region" description="Basic and acidic residues" evidence="1">
    <location>
        <begin position="15"/>
        <end position="28"/>
    </location>
</feature>
<keyword evidence="3" id="KW-1185">Reference proteome</keyword>
<dbReference type="EMBL" id="JAAAHW010009634">
    <property type="protein sequence ID" value="KAF9938026.1"/>
    <property type="molecule type" value="Genomic_DNA"/>
</dbReference>
<accession>A0A9P6ILW8</accession>
<feature type="region of interest" description="Disordered" evidence="1">
    <location>
        <begin position="1"/>
        <end position="48"/>
    </location>
</feature>
<feature type="region of interest" description="Disordered" evidence="1">
    <location>
        <begin position="210"/>
        <end position="261"/>
    </location>
</feature>
<proteinExistence type="predicted"/>
<organism evidence="2 3">
    <name type="scientific">Modicella reniformis</name>
    <dbReference type="NCBI Taxonomy" id="1440133"/>
    <lineage>
        <taxon>Eukaryota</taxon>
        <taxon>Fungi</taxon>
        <taxon>Fungi incertae sedis</taxon>
        <taxon>Mucoromycota</taxon>
        <taxon>Mortierellomycotina</taxon>
        <taxon>Mortierellomycetes</taxon>
        <taxon>Mortierellales</taxon>
        <taxon>Mortierellaceae</taxon>
        <taxon>Modicella</taxon>
    </lineage>
</organism>
<reference evidence="2" key="1">
    <citation type="journal article" date="2020" name="Fungal Divers.">
        <title>Resolving the Mortierellaceae phylogeny through synthesis of multi-gene phylogenetics and phylogenomics.</title>
        <authorList>
            <person name="Vandepol N."/>
            <person name="Liber J."/>
            <person name="Desiro A."/>
            <person name="Na H."/>
            <person name="Kennedy M."/>
            <person name="Barry K."/>
            <person name="Grigoriev I.V."/>
            <person name="Miller A.N."/>
            <person name="O'Donnell K."/>
            <person name="Stajich J.E."/>
            <person name="Bonito G."/>
        </authorList>
    </citation>
    <scope>NUCLEOTIDE SEQUENCE</scope>
    <source>
        <strain evidence="2">MES-2147</strain>
    </source>
</reference>
<name>A0A9P6ILW8_9FUNG</name>
<feature type="compositionally biased region" description="Low complexity" evidence="1">
    <location>
        <begin position="210"/>
        <end position="227"/>
    </location>
</feature>
<sequence length="466" mass="53983">MSDSSSDDTLPDQQHLYDLRYDMSDTSRSRSSSPTPPDDLIQSEGEGKWPTPLSDGLITWLIDNHHRYISLPTSKIRQALLRFDSESDSGWLGSGFTELSLFHTEIAQFLLSKTQISKTPKQLHEKKSKELVKQKCRYFYQLYDTCKDDVDQFVEFREAAGIDDANANDNTSADTDASADAAAAATAAADADADVDAVTKVNADADADAYPNFTANANPNVTANTSNDANTGEKKADRRPISYLSRGVKRSSSDDDDDDDEVTVTLGKKIRIYGPLTLHSASFIRLLETSQAVHKTEQQTECLKIEHETKNLYEAKRYEMEQLKVMHETERYEIEQKQQTERFKMQEGTKQHEIDLEQKIKRYEIKLELEMKQEEKRYGIKLEQRKKRYEIELEQRKKHCEIEMEQRKKRYDAELEQRRKRCDIELEQRKRLYDIELEQVQKLNEIEKLQSHALGHKFFDPRDEKS</sequence>